<dbReference type="InterPro" id="IPR011011">
    <property type="entry name" value="Znf_FYVE_PHD"/>
</dbReference>
<name>A0A9D3YWM0_DREPO</name>
<comment type="caution">
    <text evidence="6">The sequence shown here is derived from an EMBL/GenBank/DDBJ whole genome shotgun (WGS) entry which is preliminary data.</text>
</comment>
<evidence type="ECO:0000259" key="5">
    <source>
        <dbReference type="PROSITE" id="PS50178"/>
    </source>
</evidence>
<evidence type="ECO:0000256" key="2">
    <source>
        <dbReference type="ARBA" id="ARBA00022771"/>
    </source>
</evidence>
<dbReference type="EMBL" id="JAIWYP010000015">
    <property type="protein sequence ID" value="KAH3705478.1"/>
    <property type="molecule type" value="Genomic_DNA"/>
</dbReference>
<evidence type="ECO:0000313" key="7">
    <source>
        <dbReference type="Proteomes" id="UP000828390"/>
    </source>
</evidence>
<dbReference type="InterPro" id="IPR013083">
    <property type="entry name" value="Znf_RING/FYVE/PHD"/>
</dbReference>
<dbReference type="AlphaFoldDB" id="A0A9D3YWM0"/>
<dbReference type="PANTHER" id="PTHR13510">
    <property type="entry name" value="FYVE-FINGER-CONTAINING RAB5 EFFECTOR PROTEIN RABENOSYN-5-RELATED"/>
    <property type="match status" value="1"/>
</dbReference>
<keyword evidence="3" id="KW-0862">Zinc</keyword>
<dbReference type="InterPro" id="IPR017455">
    <property type="entry name" value="Znf_FYVE-rel"/>
</dbReference>
<keyword evidence="7" id="KW-1185">Reference proteome</keyword>
<accession>A0A9D3YWM0</accession>
<evidence type="ECO:0000256" key="3">
    <source>
        <dbReference type="ARBA" id="ARBA00022833"/>
    </source>
</evidence>
<organism evidence="6 7">
    <name type="scientific">Dreissena polymorpha</name>
    <name type="common">Zebra mussel</name>
    <name type="synonym">Mytilus polymorpha</name>
    <dbReference type="NCBI Taxonomy" id="45954"/>
    <lineage>
        <taxon>Eukaryota</taxon>
        <taxon>Metazoa</taxon>
        <taxon>Spiralia</taxon>
        <taxon>Lophotrochozoa</taxon>
        <taxon>Mollusca</taxon>
        <taxon>Bivalvia</taxon>
        <taxon>Autobranchia</taxon>
        <taxon>Heteroconchia</taxon>
        <taxon>Euheterodonta</taxon>
        <taxon>Imparidentia</taxon>
        <taxon>Neoheterodontei</taxon>
        <taxon>Myida</taxon>
        <taxon>Dreissenoidea</taxon>
        <taxon>Dreissenidae</taxon>
        <taxon>Dreissena</taxon>
    </lineage>
</organism>
<dbReference type="InterPro" id="IPR000306">
    <property type="entry name" value="Znf_FYVE"/>
</dbReference>
<dbReference type="Pfam" id="PF01363">
    <property type="entry name" value="FYVE"/>
    <property type="match status" value="2"/>
</dbReference>
<dbReference type="SMART" id="SM00064">
    <property type="entry name" value="FYVE"/>
    <property type="match status" value="2"/>
</dbReference>
<dbReference type="InterPro" id="IPR052727">
    <property type="entry name" value="Rab4/Rab5_effector"/>
</dbReference>
<feature type="domain" description="FYVE-type" evidence="5">
    <location>
        <begin position="56"/>
        <end position="112"/>
    </location>
</feature>
<evidence type="ECO:0000256" key="1">
    <source>
        <dbReference type="ARBA" id="ARBA00022723"/>
    </source>
</evidence>
<sequence>MAGFVVVGGDDIRGFESSQSDFGSLQITDVDERQNEITKTHWIKNELRPLCARKNCGKKFNMVLERPHHCRKCGDVFCKDCLHYKRKLNLLANYDLEGKSYKVCQACFEAGQHTEGVTRRLTEEFTAWRKCRQTSNQQKSNGCKPASRFWRDRVDLATECERLRLGFHKSIVTSEVGRTLSEMKNMLVTPDWQKSSVWLQETMAENCQGCSEGFGFLRKKYSCKLCGRLVCKSCCTRELLVYVPDSDHNSNVSSKEACISVIKVLGSPEKEPEISLLLHVCEPCHLFLADRQLLRAKKDLSTELKVTREEVVVKVMTWDQAMKKLQLKITEQLFQYQDTIEMLEDSRKSTGDQSNTKVLAKAQGDLSDHFATYSLKIPSIKKLLPECETETQRKLVKAFLKAKSDFYLDKVSMFRASRRKLGESTPEVVLKHIQNIVNRNAIVAVQAYMKQVTMETIHLCGKYSFNHQDLSPILVSLYKDVEEETWSALTSLGENIEEHEADLKRLVQTQLKEHRLINPSERRIRSGTQYVAEVVLHRILNVLEKSQVQLEMSAGHKSCQKTKDALRLARQQVQLLTVEQIMKNT</sequence>
<reference evidence="6" key="2">
    <citation type="submission" date="2020-11" db="EMBL/GenBank/DDBJ databases">
        <authorList>
            <person name="McCartney M.A."/>
            <person name="Auch B."/>
            <person name="Kono T."/>
            <person name="Mallez S."/>
            <person name="Becker A."/>
            <person name="Gohl D.M."/>
            <person name="Silverstein K.A.T."/>
            <person name="Koren S."/>
            <person name="Bechman K.B."/>
            <person name="Herman A."/>
            <person name="Abrahante J.E."/>
            <person name="Garbe J."/>
        </authorList>
    </citation>
    <scope>NUCLEOTIDE SEQUENCE</scope>
    <source>
        <strain evidence="6">Duluth1</strain>
        <tissue evidence="6">Whole animal</tissue>
    </source>
</reference>
<evidence type="ECO:0000256" key="4">
    <source>
        <dbReference type="PROSITE-ProRule" id="PRU00091"/>
    </source>
</evidence>
<dbReference type="Proteomes" id="UP000828390">
    <property type="component" value="Unassembled WGS sequence"/>
</dbReference>
<proteinExistence type="predicted"/>
<protein>
    <recommendedName>
        <fullName evidence="5">FYVE-type domain-containing protein</fullName>
    </recommendedName>
</protein>
<keyword evidence="2 4" id="KW-0863">Zinc-finger</keyword>
<dbReference type="GO" id="GO:0008270">
    <property type="term" value="F:zinc ion binding"/>
    <property type="evidence" value="ECO:0007669"/>
    <property type="project" value="UniProtKB-KW"/>
</dbReference>
<dbReference type="Gene3D" id="3.30.40.10">
    <property type="entry name" value="Zinc/RING finger domain, C3HC4 (zinc finger)"/>
    <property type="match status" value="2"/>
</dbReference>
<keyword evidence="1" id="KW-0479">Metal-binding</keyword>
<dbReference type="OrthoDB" id="10018316at2759"/>
<dbReference type="PANTHER" id="PTHR13510:SF48">
    <property type="entry name" value="FYVE-TYPE DOMAIN-CONTAINING PROTEIN"/>
    <property type="match status" value="1"/>
</dbReference>
<dbReference type="SUPFAM" id="SSF57903">
    <property type="entry name" value="FYVE/PHD zinc finger"/>
    <property type="match status" value="2"/>
</dbReference>
<reference evidence="6" key="1">
    <citation type="journal article" date="2019" name="bioRxiv">
        <title>The Genome of the Zebra Mussel, Dreissena polymorpha: A Resource for Invasive Species Research.</title>
        <authorList>
            <person name="McCartney M.A."/>
            <person name="Auch B."/>
            <person name="Kono T."/>
            <person name="Mallez S."/>
            <person name="Zhang Y."/>
            <person name="Obille A."/>
            <person name="Becker A."/>
            <person name="Abrahante J.E."/>
            <person name="Garbe J."/>
            <person name="Badalamenti J.P."/>
            <person name="Herman A."/>
            <person name="Mangelson H."/>
            <person name="Liachko I."/>
            <person name="Sullivan S."/>
            <person name="Sone E.D."/>
            <person name="Koren S."/>
            <person name="Silverstein K.A.T."/>
            <person name="Beckman K.B."/>
            <person name="Gohl D.M."/>
        </authorList>
    </citation>
    <scope>NUCLEOTIDE SEQUENCE</scope>
    <source>
        <strain evidence="6">Duluth1</strain>
        <tissue evidence="6">Whole animal</tissue>
    </source>
</reference>
<dbReference type="CDD" id="cd15745">
    <property type="entry name" value="FYVE_RUFY4"/>
    <property type="match status" value="1"/>
</dbReference>
<dbReference type="PROSITE" id="PS50178">
    <property type="entry name" value="ZF_FYVE"/>
    <property type="match status" value="2"/>
</dbReference>
<gene>
    <name evidence="6" type="ORF">DPMN_080553</name>
</gene>
<evidence type="ECO:0000313" key="6">
    <source>
        <dbReference type="EMBL" id="KAH3705478.1"/>
    </source>
</evidence>
<feature type="domain" description="FYVE-type" evidence="5">
    <location>
        <begin position="201"/>
        <end position="289"/>
    </location>
</feature>